<evidence type="ECO:0000313" key="2">
    <source>
        <dbReference type="Proteomes" id="UP000198211"/>
    </source>
</evidence>
<dbReference type="EMBL" id="NBNE01001033">
    <property type="protein sequence ID" value="OWZ15899.1"/>
    <property type="molecule type" value="Genomic_DNA"/>
</dbReference>
<accession>A0A225WFK5</accession>
<dbReference type="AlphaFoldDB" id="A0A225WFK5"/>
<reference evidence="2" key="1">
    <citation type="submission" date="2017-03" db="EMBL/GenBank/DDBJ databases">
        <title>Phytopthora megakarya and P. palmivora, two closely related causual agents of cacao black pod achieved similar genome size and gene model numbers by different mechanisms.</title>
        <authorList>
            <person name="Ali S."/>
            <person name="Shao J."/>
            <person name="Larry D.J."/>
            <person name="Kronmiller B."/>
            <person name="Shen D."/>
            <person name="Strem M.D."/>
            <person name="Melnick R.L."/>
            <person name="Guiltinan M.J."/>
            <person name="Tyler B.M."/>
            <person name="Meinhardt L.W."/>
            <person name="Bailey B.A."/>
        </authorList>
    </citation>
    <scope>NUCLEOTIDE SEQUENCE [LARGE SCALE GENOMIC DNA]</scope>
    <source>
        <strain evidence="2">zdho120</strain>
    </source>
</reference>
<comment type="caution">
    <text evidence="1">The sequence shown here is derived from an EMBL/GenBank/DDBJ whole genome shotgun (WGS) entry which is preliminary data.</text>
</comment>
<proteinExistence type="predicted"/>
<gene>
    <name evidence="1" type="ORF">PHMEG_00010383</name>
</gene>
<protein>
    <submittedName>
        <fullName evidence="1">Uncharacterized protein</fullName>
    </submittedName>
</protein>
<dbReference type="Proteomes" id="UP000198211">
    <property type="component" value="Unassembled WGS sequence"/>
</dbReference>
<name>A0A225WFK5_9STRA</name>
<sequence>MRGLCCCLVTGALESKFVTWVTITDQPTSLASVNKHAVASSSVNVRLTAVASISFTWS</sequence>
<organism evidence="1 2">
    <name type="scientific">Phytophthora megakarya</name>
    <dbReference type="NCBI Taxonomy" id="4795"/>
    <lineage>
        <taxon>Eukaryota</taxon>
        <taxon>Sar</taxon>
        <taxon>Stramenopiles</taxon>
        <taxon>Oomycota</taxon>
        <taxon>Peronosporomycetes</taxon>
        <taxon>Peronosporales</taxon>
        <taxon>Peronosporaceae</taxon>
        <taxon>Phytophthora</taxon>
    </lineage>
</organism>
<evidence type="ECO:0000313" key="1">
    <source>
        <dbReference type="EMBL" id="OWZ15899.1"/>
    </source>
</evidence>
<keyword evidence="2" id="KW-1185">Reference proteome</keyword>